<proteinExistence type="inferred from homology"/>
<name>A0A553DQP3_9FLAO</name>
<comment type="caution">
    <text evidence="3">The sequence shown here is derived from an EMBL/GenBank/DDBJ whole genome shotgun (WGS) entry which is preliminary data.</text>
</comment>
<dbReference type="AlphaFoldDB" id="A0A553DQP3"/>
<evidence type="ECO:0000256" key="1">
    <source>
        <dbReference type="ARBA" id="ARBA00007274"/>
    </source>
</evidence>
<sequence>MLNSGFILNNPYFDITQIESRIKVLEIRKCLEQVSIGEYSRFYEQAEVVNIQGNKENIRIGLHTHIRGTLLLFAHNGKINIGNNCYIGFGTQIWSANAITIGNDVLISHNCNIIDTNSHEEDYLERQKSFLTMLKMGHPIENVNVKSAPIIIEDNVWISFNVTILKGVTIGKGAIVAAGSVVTKNIPEFVVVAGNPAKIVKNLV</sequence>
<protein>
    <submittedName>
        <fullName evidence="3">Acyltransferase</fullName>
    </submittedName>
</protein>
<dbReference type="CDD" id="cd04647">
    <property type="entry name" value="LbH_MAT_like"/>
    <property type="match status" value="1"/>
</dbReference>
<keyword evidence="3" id="KW-0012">Acyltransferase</keyword>
<dbReference type="InterPro" id="IPR011004">
    <property type="entry name" value="Trimer_LpxA-like_sf"/>
</dbReference>
<dbReference type="GO" id="GO:0005829">
    <property type="term" value="C:cytosol"/>
    <property type="evidence" value="ECO:0007669"/>
    <property type="project" value="TreeGrafter"/>
</dbReference>
<accession>A0A553DQP3</accession>
<evidence type="ECO:0000313" key="3">
    <source>
        <dbReference type="EMBL" id="TRX35091.1"/>
    </source>
</evidence>
<dbReference type="EMBL" id="VJZT01000029">
    <property type="protein sequence ID" value="TRX35091.1"/>
    <property type="molecule type" value="Genomic_DNA"/>
</dbReference>
<dbReference type="PANTHER" id="PTHR23416">
    <property type="entry name" value="SIALIC ACID SYNTHASE-RELATED"/>
    <property type="match status" value="1"/>
</dbReference>
<keyword evidence="2 3" id="KW-0808">Transferase</keyword>
<evidence type="ECO:0000313" key="4">
    <source>
        <dbReference type="Proteomes" id="UP000316371"/>
    </source>
</evidence>
<dbReference type="InterPro" id="IPR051159">
    <property type="entry name" value="Hexapeptide_acetyltransf"/>
</dbReference>
<dbReference type="PANTHER" id="PTHR23416:SF23">
    <property type="entry name" value="ACETYLTRANSFERASE C18B11.09C-RELATED"/>
    <property type="match status" value="1"/>
</dbReference>
<keyword evidence="4" id="KW-1185">Reference proteome</keyword>
<dbReference type="GO" id="GO:0008374">
    <property type="term" value="F:O-acyltransferase activity"/>
    <property type="evidence" value="ECO:0007669"/>
    <property type="project" value="TreeGrafter"/>
</dbReference>
<reference evidence="3 4" key="1">
    <citation type="submission" date="2019-07" db="EMBL/GenBank/DDBJ databases">
        <title>Novel species of Flavobacterium.</title>
        <authorList>
            <person name="Liu Q."/>
            <person name="Xin Y.-H."/>
        </authorList>
    </citation>
    <scope>NUCLEOTIDE SEQUENCE [LARGE SCALE GENOMIC DNA]</scope>
    <source>
        <strain evidence="3 4">LB1R34</strain>
    </source>
</reference>
<dbReference type="Pfam" id="PF00132">
    <property type="entry name" value="Hexapep"/>
    <property type="match status" value="1"/>
</dbReference>
<dbReference type="SUPFAM" id="SSF51161">
    <property type="entry name" value="Trimeric LpxA-like enzymes"/>
    <property type="match status" value="1"/>
</dbReference>
<evidence type="ECO:0000256" key="2">
    <source>
        <dbReference type="ARBA" id="ARBA00022679"/>
    </source>
</evidence>
<comment type="similarity">
    <text evidence="1">Belongs to the transferase hexapeptide repeat family.</text>
</comment>
<gene>
    <name evidence="3" type="ORF">FNW21_15555</name>
</gene>
<dbReference type="Proteomes" id="UP000316371">
    <property type="component" value="Unassembled WGS sequence"/>
</dbReference>
<dbReference type="OrthoDB" id="9812571at2"/>
<dbReference type="InterPro" id="IPR001451">
    <property type="entry name" value="Hexapep"/>
</dbReference>
<organism evidence="3 4">
    <name type="scientific">Flavobacterium restrictum</name>
    <dbReference type="NCBI Taxonomy" id="2594428"/>
    <lineage>
        <taxon>Bacteria</taxon>
        <taxon>Pseudomonadati</taxon>
        <taxon>Bacteroidota</taxon>
        <taxon>Flavobacteriia</taxon>
        <taxon>Flavobacteriales</taxon>
        <taxon>Flavobacteriaceae</taxon>
        <taxon>Flavobacterium</taxon>
    </lineage>
</organism>
<dbReference type="Gene3D" id="2.160.10.10">
    <property type="entry name" value="Hexapeptide repeat proteins"/>
    <property type="match status" value="1"/>
</dbReference>